<dbReference type="Pfam" id="PF11951">
    <property type="entry name" value="Fungal_trans_2"/>
    <property type="match status" value="1"/>
</dbReference>
<dbReference type="OrthoDB" id="3137720at2759"/>
<gene>
    <name evidence="3" type="ORF">RSOLAG1IB_11118</name>
</gene>
<protein>
    <submittedName>
        <fullName evidence="3">Uncharacterized protein</fullName>
    </submittedName>
</protein>
<keyword evidence="2" id="KW-0539">Nucleus</keyword>
<proteinExistence type="predicted"/>
<reference evidence="3 4" key="1">
    <citation type="submission" date="2014-11" db="EMBL/GenBank/DDBJ databases">
        <authorList>
            <person name="Wibberg Daniel"/>
        </authorList>
    </citation>
    <scope>NUCLEOTIDE SEQUENCE [LARGE SCALE GENOMIC DNA]</scope>
    <source>
        <strain evidence="3">Rhizoctonia solani AG1-IB 7/3/14</strain>
    </source>
</reference>
<evidence type="ECO:0000313" key="4">
    <source>
        <dbReference type="Proteomes" id="UP000059188"/>
    </source>
</evidence>
<comment type="subcellular location">
    <subcellularLocation>
        <location evidence="1">Nucleus</location>
    </subcellularLocation>
</comment>
<evidence type="ECO:0000256" key="2">
    <source>
        <dbReference type="ARBA" id="ARBA00023242"/>
    </source>
</evidence>
<dbReference type="GO" id="GO:0005634">
    <property type="term" value="C:nucleus"/>
    <property type="evidence" value="ECO:0007669"/>
    <property type="project" value="UniProtKB-SubCell"/>
</dbReference>
<keyword evidence="4" id="KW-1185">Reference proteome</keyword>
<dbReference type="EMBL" id="LN679201">
    <property type="protein sequence ID" value="CEL52774.1"/>
    <property type="molecule type" value="Genomic_DNA"/>
</dbReference>
<dbReference type="STRING" id="1108050.A0A0B7F783"/>
<evidence type="ECO:0000313" key="3">
    <source>
        <dbReference type="EMBL" id="CEL52774.1"/>
    </source>
</evidence>
<dbReference type="PANTHER" id="PTHR37534:SF46">
    <property type="entry name" value="ZN(II)2CYS6 TRANSCRIPTION FACTOR (EUROFUNG)"/>
    <property type="match status" value="1"/>
</dbReference>
<name>A0A0B7F783_THACB</name>
<dbReference type="PANTHER" id="PTHR37534">
    <property type="entry name" value="TRANSCRIPTIONAL ACTIVATOR PROTEIN UGA3"/>
    <property type="match status" value="1"/>
</dbReference>
<evidence type="ECO:0000256" key="1">
    <source>
        <dbReference type="ARBA" id="ARBA00004123"/>
    </source>
</evidence>
<dbReference type="Proteomes" id="UP000059188">
    <property type="component" value="Unassembled WGS sequence"/>
</dbReference>
<accession>A0A0B7F783</accession>
<dbReference type="InterPro" id="IPR021858">
    <property type="entry name" value="Fun_TF"/>
</dbReference>
<dbReference type="AlphaFoldDB" id="A0A0B7F783"/>
<organism evidence="3 4">
    <name type="scientific">Thanatephorus cucumeris (strain AG1-IB / isolate 7/3/14)</name>
    <name type="common">Lettuce bottom rot fungus</name>
    <name type="synonym">Rhizoctonia solani</name>
    <dbReference type="NCBI Taxonomy" id="1108050"/>
    <lineage>
        <taxon>Eukaryota</taxon>
        <taxon>Fungi</taxon>
        <taxon>Dikarya</taxon>
        <taxon>Basidiomycota</taxon>
        <taxon>Agaricomycotina</taxon>
        <taxon>Agaricomycetes</taxon>
        <taxon>Cantharellales</taxon>
        <taxon>Ceratobasidiaceae</taxon>
        <taxon>Rhizoctonia</taxon>
        <taxon>Rhizoctonia solani AG-1</taxon>
    </lineage>
</organism>
<sequence>MYLVARIIKDILSGRNGENYLGWVFRFSQQILGAPSTEQGLDLAGRLGGLHDLVPLVFMVSGTATGYSLFKRCTPVFLRLAALHRDFWSDDSAISILNTIREPRYEAAQFVINDTILSLVLGTPPLLHYDTTPVWTAEPQFHYQLMYGFPIGVLLLLARINAWRASRIKGQASYSQNHWTDWEKQLDSWNPTIDYGDGPNNNIMRFMIQEAWRQATKIYLYLGAKDVNSADPRVETAVQQVFKLVSTLKVGDYLGTHLLIPCLLAGVAARREKHRAALRSRFAHEALRKVSVLMLRGSDFVPVLDHLWHGAGSEGRPITWEDYVQSCRTNLLI</sequence>